<reference evidence="1 2" key="1">
    <citation type="journal article" date="2022" name="bioRxiv">
        <title>The genome of the oomycete Peronosclerospora sorghi, a cosmopolitan pathogen of maize and sorghum, is inflated with dispersed pseudogenes.</title>
        <authorList>
            <person name="Fletcher K."/>
            <person name="Martin F."/>
            <person name="Isakeit T."/>
            <person name="Cavanaugh K."/>
            <person name="Magill C."/>
            <person name="Michelmore R."/>
        </authorList>
    </citation>
    <scope>NUCLEOTIDE SEQUENCE [LARGE SCALE GENOMIC DNA]</scope>
    <source>
        <strain evidence="1">P6</strain>
    </source>
</reference>
<protein>
    <submittedName>
        <fullName evidence="1">Uncharacterized protein</fullName>
    </submittedName>
</protein>
<gene>
    <name evidence="1" type="ORF">PsorP6_000092</name>
</gene>
<evidence type="ECO:0000313" key="1">
    <source>
        <dbReference type="EMBL" id="KAI9922565.1"/>
    </source>
</evidence>
<comment type="caution">
    <text evidence="1">The sequence shown here is derived from an EMBL/GenBank/DDBJ whole genome shotgun (WGS) entry which is preliminary data.</text>
</comment>
<sequence length="141" mass="16184">MDRRVQRSCSKICWSQCLLQFVFVNWDTVFVCHYTCVLTGTAASRYGNERGLFMWHTIRGKSNVLTTYDVMPKISVECHCIWETSYATSWTNASGSMLCLSRDIYQENGSADQRATSCAFFTLSVLLMDYVRDEQAHAFGR</sequence>
<proteinExistence type="predicted"/>
<name>A0ACC0WX00_9STRA</name>
<keyword evidence="2" id="KW-1185">Reference proteome</keyword>
<dbReference type="Proteomes" id="UP001163321">
    <property type="component" value="Chromosome 1"/>
</dbReference>
<evidence type="ECO:0000313" key="2">
    <source>
        <dbReference type="Proteomes" id="UP001163321"/>
    </source>
</evidence>
<dbReference type="EMBL" id="CM047580">
    <property type="protein sequence ID" value="KAI9922565.1"/>
    <property type="molecule type" value="Genomic_DNA"/>
</dbReference>
<organism evidence="1 2">
    <name type="scientific">Peronosclerospora sorghi</name>
    <dbReference type="NCBI Taxonomy" id="230839"/>
    <lineage>
        <taxon>Eukaryota</taxon>
        <taxon>Sar</taxon>
        <taxon>Stramenopiles</taxon>
        <taxon>Oomycota</taxon>
        <taxon>Peronosporomycetes</taxon>
        <taxon>Peronosporales</taxon>
        <taxon>Peronosporaceae</taxon>
        <taxon>Peronosclerospora</taxon>
    </lineage>
</organism>
<accession>A0ACC0WX00</accession>